<dbReference type="Pfam" id="PF03756">
    <property type="entry name" value="AfsA"/>
    <property type="match status" value="2"/>
</dbReference>
<evidence type="ECO:0000259" key="1">
    <source>
        <dbReference type="Pfam" id="PF03756"/>
    </source>
</evidence>
<dbReference type="NCBIfam" id="NF041195">
    <property type="entry name" value="ScbA_BarX_GamBu"/>
    <property type="match status" value="1"/>
</dbReference>
<dbReference type="InterPro" id="IPR047757">
    <property type="entry name" value="AfsA-like"/>
</dbReference>
<sequence>MSTETFQYAAATAQLPHTAADLSRYSSLTSTVPKELVHRAAVAEVLLTGWRRCAENRFTLSAQWPRGHSFFTAVNGTHYDPLMVAETIRQVGSLIAHVEFDVPLGHQFQMRDLEVAVEPQHLRVEHIPASLELDVTYTETKQRRRGHTAARYQAVVRRDGHVVATGGASYTCVSSEVYERLRGKRAEGDALPALRLTAPVSPQSVGRMSPMDVVLSPLGEPGRWQLRVDTRHPILFDHPVDHIPGMMLIEAARQATAAVLKKASPSAEAFLPVRIVNEFQRYAELHTPCVVEARLLPTGSGDGLVLVSAEQEGERLFTATVAARALHS</sequence>
<dbReference type="AlphaFoldDB" id="A0AAU2V5R4"/>
<dbReference type="GO" id="GO:0016740">
    <property type="term" value="F:transferase activity"/>
    <property type="evidence" value="ECO:0007669"/>
    <property type="project" value="InterPro"/>
</dbReference>
<protein>
    <recommendedName>
        <fullName evidence="1">A-factor biosynthesis hotdog domain-containing protein</fullName>
    </recommendedName>
</protein>
<reference evidence="2" key="1">
    <citation type="submission" date="2022-10" db="EMBL/GenBank/DDBJ databases">
        <title>The complete genomes of actinobacterial strains from the NBC collection.</title>
        <authorList>
            <person name="Joergensen T.S."/>
            <person name="Alvarez Arevalo M."/>
            <person name="Sterndorff E.B."/>
            <person name="Faurdal D."/>
            <person name="Vuksanovic O."/>
            <person name="Mourched A.-S."/>
            <person name="Charusanti P."/>
            <person name="Shaw S."/>
            <person name="Blin K."/>
            <person name="Weber T."/>
        </authorList>
    </citation>
    <scope>NUCLEOTIDE SEQUENCE</scope>
    <source>
        <strain evidence="2">NBC_00003</strain>
    </source>
</reference>
<dbReference type="InterPro" id="IPR005509">
    <property type="entry name" value="AfsA_hotdog_dom"/>
</dbReference>
<dbReference type="EMBL" id="CP108318">
    <property type="protein sequence ID" value="WTW62807.1"/>
    <property type="molecule type" value="Genomic_DNA"/>
</dbReference>
<accession>A0AAU2V5R4</accession>
<feature type="domain" description="A-factor biosynthesis hotdog" evidence="1">
    <location>
        <begin position="36"/>
        <end position="171"/>
    </location>
</feature>
<organism evidence="2">
    <name type="scientific">Streptomyces sp. NBC_00003</name>
    <dbReference type="NCBI Taxonomy" id="2903608"/>
    <lineage>
        <taxon>Bacteria</taxon>
        <taxon>Bacillati</taxon>
        <taxon>Actinomycetota</taxon>
        <taxon>Actinomycetes</taxon>
        <taxon>Kitasatosporales</taxon>
        <taxon>Streptomycetaceae</taxon>
        <taxon>Streptomyces</taxon>
    </lineage>
</organism>
<evidence type="ECO:0000313" key="2">
    <source>
        <dbReference type="EMBL" id="WTW62807.1"/>
    </source>
</evidence>
<proteinExistence type="predicted"/>
<gene>
    <name evidence="2" type="ORF">OG549_20340</name>
</gene>
<feature type="domain" description="A-factor biosynthesis hotdog" evidence="1">
    <location>
        <begin position="205"/>
        <end position="300"/>
    </location>
</feature>
<name>A0AAU2V5R4_9ACTN</name>